<dbReference type="Gene3D" id="3.40.50.620">
    <property type="entry name" value="HUPs"/>
    <property type="match status" value="1"/>
</dbReference>
<dbReference type="RefSeq" id="WP_185659378.1">
    <property type="nucleotide sequence ID" value="NZ_JACHVC010000006.1"/>
</dbReference>
<dbReference type="EC" id="6.3.4.19" evidence="8"/>
<dbReference type="InterPro" id="IPR012795">
    <property type="entry name" value="tRNA_Ile_lys_synt_N"/>
</dbReference>
<evidence type="ECO:0000256" key="2">
    <source>
        <dbReference type="ARBA" id="ARBA00022490"/>
    </source>
</evidence>
<dbReference type="InterPro" id="IPR012094">
    <property type="entry name" value="tRNA_Ile_lys_synt"/>
</dbReference>
<keyword evidence="11" id="KW-1185">Reference proteome</keyword>
<evidence type="ECO:0000259" key="9">
    <source>
        <dbReference type="SMART" id="SM00977"/>
    </source>
</evidence>
<dbReference type="InterPro" id="IPR011063">
    <property type="entry name" value="TilS/TtcA_N"/>
</dbReference>
<dbReference type="SMART" id="SM00977">
    <property type="entry name" value="TilS_C"/>
    <property type="match status" value="1"/>
</dbReference>
<dbReference type="Gene3D" id="1.20.59.20">
    <property type="match status" value="1"/>
</dbReference>
<comment type="catalytic activity">
    <reaction evidence="7 8">
        <text>cytidine(34) in tRNA(Ile2) + L-lysine + ATP = lysidine(34) in tRNA(Ile2) + AMP + diphosphate + H(+)</text>
        <dbReference type="Rhea" id="RHEA:43744"/>
        <dbReference type="Rhea" id="RHEA-COMP:10625"/>
        <dbReference type="Rhea" id="RHEA-COMP:10670"/>
        <dbReference type="ChEBI" id="CHEBI:15378"/>
        <dbReference type="ChEBI" id="CHEBI:30616"/>
        <dbReference type="ChEBI" id="CHEBI:32551"/>
        <dbReference type="ChEBI" id="CHEBI:33019"/>
        <dbReference type="ChEBI" id="CHEBI:82748"/>
        <dbReference type="ChEBI" id="CHEBI:83665"/>
        <dbReference type="ChEBI" id="CHEBI:456215"/>
        <dbReference type="EC" id="6.3.4.19"/>
    </reaction>
</comment>
<dbReference type="CDD" id="cd01992">
    <property type="entry name" value="TilS_N"/>
    <property type="match status" value="1"/>
</dbReference>
<keyword evidence="6 8" id="KW-0067">ATP-binding</keyword>
<keyword evidence="4 8" id="KW-0819">tRNA processing</keyword>
<comment type="similarity">
    <text evidence="8">Belongs to the tRNA(Ile)-lysidine synthase family.</text>
</comment>
<dbReference type="SUPFAM" id="SSF56037">
    <property type="entry name" value="PheT/TilS domain"/>
    <property type="match status" value="1"/>
</dbReference>
<dbReference type="GO" id="GO:0005737">
    <property type="term" value="C:cytoplasm"/>
    <property type="evidence" value="ECO:0007669"/>
    <property type="project" value="UniProtKB-SubCell"/>
</dbReference>
<comment type="domain">
    <text evidence="8">The N-terminal region contains the highly conserved SGGXDS motif, predicted to be a P-loop motif involved in ATP binding.</text>
</comment>
<keyword evidence="5 8" id="KW-0547">Nucleotide-binding</keyword>
<dbReference type="PANTHER" id="PTHR43033:SF1">
    <property type="entry name" value="TRNA(ILE)-LYSIDINE SYNTHASE-RELATED"/>
    <property type="match status" value="1"/>
</dbReference>
<dbReference type="GO" id="GO:0032267">
    <property type="term" value="F:tRNA(Ile)-lysidine synthase activity"/>
    <property type="evidence" value="ECO:0007669"/>
    <property type="project" value="UniProtKB-EC"/>
</dbReference>
<gene>
    <name evidence="8 10" type="primary">tilS</name>
    <name evidence="10" type="ORF">H5P27_05555</name>
</gene>
<dbReference type="InterPro" id="IPR012796">
    <property type="entry name" value="Lysidine-tRNA-synth_C"/>
</dbReference>
<dbReference type="PANTHER" id="PTHR43033">
    <property type="entry name" value="TRNA(ILE)-LYSIDINE SYNTHASE-RELATED"/>
    <property type="match status" value="1"/>
</dbReference>
<reference evidence="10 11" key="1">
    <citation type="submission" date="2020-07" db="EMBL/GenBank/DDBJ databases">
        <authorList>
            <person name="Feng X."/>
        </authorList>
    </citation>
    <scope>NUCLEOTIDE SEQUENCE [LARGE SCALE GENOMIC DNA]</scope>
    <source>
        <strain evidence="10 11">JCM23202</strain>
    </source>
</reference>
<dbReference type="GO" id="GO:0005524">
    <property type="term" value="F:ATP binding"/>
    <property type="evidence" value="ECO:0007669"/>
    <property type="project" value="UniProtKB-UniRule"/>
</dbReference>
<feature type="domain" description="Lysidine-tRNA(Ile) synthetase C-terminal" evidence="9">
    <location>
        <begin position="378"/>
        <end position="451"/>
    </location>
</feature>
<evidence type="ECO:0000256" key="4">
    <source>
        <dbReference type="ARBA" id="ARBA00022694"/>
    </source>
</evidence>
<organism evidence="10 11">
    <name type="scientific">Pelagicoccus albus</name>
    <dbReference type="NCBI Taxonomy" id="415222"/>
    <lineage>
        <taxon>Bacteria</taxon>
        <taxon>Pseudomonadati</taxon>
        <taxon>Verrucomicrobiota</taxon>
        <taxon>Opitutia</taxon>
        <taxon>Puniceicoccales</taxon>
        <taxon>Pelagicoccaceae</taxon>
        <taxon>Pelagicoccus</taxon>
    </lineage>
</organism>
<dbReference type="InterPro" id="IPR014729">
    <property type="entry name" value="Rossmann-like_a/b/a_fold"/>
</dbReference>
<protein>
    <recommendedName>
        <fullName evidence="8">tRNA(Ile)-lysidine synthase</fullName>
        <ecNumber evidence="8">6.3.4.19</ecNumber>
    </recommendedName>
    <alternativeName>
        <fullName evidence="8">tRNA(Ile)-2-lysyl-cytidine synthase</fullName>
    </alternativeName>
    <alternativeName>
        <fullName evidence="8">tRNA(Ile)-lysidine synthetase</fullName>
    </alternativeName>
</protein>
<name>A0A7X1B6X7_9BACT</name>
<evidence type="ECO:0000256" key="1">
    <source>
        <dbReference type="ARBA" id="ARBA00004496"/>
    </source>
</evidence>
<dbReference type="SUPFAM" id="SSF82829">
    <property type="entry name" value="MesJ substrate recognition domain-like"/>
    <property type="match status" value="1"/>
</dbReference>
<dbReference type="Pfam" id="PF01171">
    <property type="entry name" value="ATP_bind_3"/>
    <property type="match status" value="1"/>
</dbReference>
<evidence type="ECO:0000313" key="10">
    <source>
        <dbReference type="EMBL" id="MBC2605503.1"/>
    </source>
</evidence>
<dbReference type="AlphaFoldDB" id="A0A7X1B6X7"/>
<dbReference type="Pfam" id="PF11734">
    <property type="entry name" value="TilS_C"/>
    <property type="match status" value="1"/>
</dbReference>
<evidence type="ECO:0000256" key="3">
    <source>
        <dbReference type="ARBA" id="ARBA00022598"/>
    </source>
</evidence>
<evidence type="ECO:0000313" key="11">
    <source>
        <dbReference type="Proteomes" id="UP000526501"/>
    </source>
</evidence>
<comment type="function">
    <text evidence="8">Ligates lysine onto the cytidine present at position 34 of the AUA codon-specific tRNA(Ile) that contains the anticodon CAU, in an ATP-dependent manner. Cytidine is converted to lysidine, thus changing the amino acid specificity of the tRNA from methionine to isoleucine.</text>
</comment>
<dbReference type="Proteomes" id="UP000526501">
    <property type="component" value="Unassembled WGS sequence"/>
</dbReference>
<comment type="caution">
    <text evidence="10">The sequence shown here is derived from an EMBL/GenBank/DDBJ whole genome shotgun (WGS) entry which is preliminary data.</text>
</comment>
<accession>A0A7X1B6X7</accession>
<dbReference type="NCBIfam" id="TIGR02432">
    <property type="entry name" value="lysidine_TilS_N"/>
    <property type="match status" value="1"/>
</dbReference>
<dbReference type="NCBIfam" id="TIGR02433">
    <property type="entry name" value="lysidine_TilS_C"/>
    <property type="match status" value="1"/>
</dbReference>
<dbReference type="EMBL" id="JACHVC010000006">
    <property type="protein sequence ID" value="MBC2605503.1"/>
    <property type="molecule type" value="Genomic_DNA"/>
</dbReference>
<evidence type="ECO:0000256" key="5">
    <source>
        <dbReference type="ARBA" id="ARBA00022741"/>
    </source>
</evidence>
<evidence type="ECO:0000256" key="7">
    <source>
        <dbReference type="ARBA" id="ARBA00048539"/>
    </source>
</evidence>
<evidence type="ECO:0000256" key="6">
    <source>
        <dbReference type="ARBA" id="ARBA00022840"/>
    </source>
</evidence>
<comment type="subcellular location">
    <subcellularLocation>
        <location evidence="1 8">Cytoplasm</location>
    </subcellularLocation>
</comment>
<proteinExistence type="inferred from homology"/>
<sequence length="455" mass="49580">MLRRIDDAETLYLACSGGADSVLALLVVYSRLVELDRLDRLAVLHFNHGLRGAASDGDASFVQSLCSDLDVHCVDGRAEESDTGKITNEESAREARFAFFREATGASEAGPVCIVSGHHADDVVESMLIRLSRGAGLQGLSAPRELSKAGGGLEFVRPLLDFGRAEIHDVLRTVGGLWREDESNQSDANYRARLRKGAIPSWEDAADRPIRRGVGLSRRLLAEDAEALEYCAEQAWSLACQGERRLSRASVSGLPTALQRRLLDRLAGKDFLSAQTMDLALKALEGQEALKIQISAGSLLTLGDDDISVANNCPVENDSNWAPFYLPIGTRAFLPDGSKLSCDKVFAVKELLGSFELGSNQDAEKVYLSSLGNSSERLYVRRKLPGDAFKPRGKSSPKKLKNLFIDRKIAAESRGKLPVFECETGGIVWVPGLPPAAERSLELDTYAALRLTYER</sequence>
<evidence type="ECO:0000256" key="8">
    <source>
        <dbReference type="HAMAP-Rule" id="MF_01161"/>
    </source>
</evidence>
<keyword evidence="2 8" id="KW-0963">Cytoplasm</keyword>
<dbReference type="HAMAP" id="MF_01161">
    <property type="entry name" value="tRNA_Ile_lys_synt"/>
    <property type="match status" value="1"/>
</dbReference>
<keyword evidence="3 8" id="KW-0436">Ligase</keyword>
<dbReference type="SUPFAM" id="SSF52402">
    <property type="entry name" value="Adenine nucleotide alpha hydrolases-like"/>
    <property type="match status" value="1"/>
</dbReference>
<dbReference type="GO" id="GO:0006400">
    <property type="term" value="P:tRNA modification"/>
    <property type="evidence" value="ECO:0007669"/>
    <property type="project" value="UniProtKB-UniRule"/>
</dbReference>
<feature type="binding site" evidence="8">
    <location>
        <begin position="16"/>
        <end position="21"/>
    </location>
    <ligand>
        <name>ATP</name>
        <dbReference type="ChEBI" id="CHEBI:30616"/>
    </ligand>
</feature>